<gene>
    <name evidence="1" type="ORF">PAC_06298</name>
</gene>
<accession>A0A1L7WUJ8</accession>
<protein>
    <submittedName>
        <fullName evidence="1">Uncharacterized protein</fullName>
    </submittedName>
</protein>
<organism evidence="1 2">
    <name type="scientific">Phialocephala subalpina</name>
    <dbReference type="NCBI Taxonomy" id="576137"/>
    <lineage>
        <taxon>Eukaryota</taxon>
        <taxon>Fungi</taxon>
        <taxon>Dikarya</taxon>
        <taxon>Ascomycota</taxon>
        <taxon>Pezizomycotina</taxon>
        <taxon>Leotiomycetes</taxon>
        <taxon>Helotiales</taxon>
        <taxon>Mollisiaceae</taxon>
        <taxon>Phialocephala</taxon>
        <taxon>Phialocephala fortinii species complex</taxon>
    </lineage>
</organism>
<evidence type="ECO:0000313" key="1">
    <source>
        <dbReference type="EMBL" id="CZR56410.1"/>
    </source>
</evidence>
<dbReference type="AlphaFoldDB" id="A0A1L7WUJ8"/>
<proteinExistence type="predicted"/>
<dbReference type="EMBL" id="FJOG01000008">
    <property type="protein sequence ID" value="CZR56410.1"/>
    <property type="molecule type" value="Genomic_DNA"/>
</dbReference>
<dbReference type="OrthoDB" id="21214at2759"/>
<name>A0A1L7WUJ8_9HELO</name>
<sequence length="474" mass="52858">MPSCPSRNKKANATSLSLLQNVAQDALFIPFKGSLSPASVISKSITKQDIAQVSLCISADASVPLHYAVLLVCSTSSECWDKLVNVLSSLEQGNSFVARLSETRPLRSPDLAHTLRVLQLFLSNHLFPSLSIYFTYPCTSHGFHDHVIEPSTKNITRQSPDRVFIISPHSAPHFWIKQSFLPLKFHPPRPSQKANTQILMTQTFISTSYNPTTFAFQTLNSPTMSAHPLKPENIPLSMDSELSPTRAFYLLHHKHDTSILDLTSDLVKLFSPTASPSLNLVAAKNLATFASSETPYPPILYTLHKENLFGTHLRVRDVDQKEVAEWKSPIISLHMGQTTIKFLHPERHQDAVVPVIEAERVEEMTEHPEATQVGGETVQVTPTGMGRRSEEFTKDGLRYIWEVEKHRHENKTLYKVIHSDSTTPSKIAIGRFAQLNKHNKDGLLVLDAREIDALTGILTLAAMLEVNDSFASGF</sequence>
<reference evidence="1 2" key="1">
    <citation type="submission" date="2016-03" db="EMBL/GenBank/DDBJ databases">
        <authorList>
            <person name="Ploux O."/>
        </authorList>
    </citation>
    <scope>NUCLEOTIDE SEQUENCE [LARGE SCALE GENOMIC DNA]</scope>
    <source>
        <strain evidence="1 2">UAMH 11012</strain>
    </source>
</reference>
<keyword evidence="2" id="KW-1185">Reference proteome</keyword>
<evidence type="ECO:0000313" key="2">
    <source>
        <dbReference type="Proteomes" id="UP000184330"/>
    </source>
</evidence>
<dbReference type="Proteomes" id="UP000184330">
    <property type="component" value="Unassembled WGS sequence"/>
</dbReference>